<keyword evidence="1" id="KW-1133">Transmembrane helix</keyword>
<dbReference type="GO" id="GO:0042910">
    <property type="term" value="F:xenobiotic transmembrane transporter activity"/>
    <property type="evidence" value="ECO:0007669"/>
    <property type="project" value="TreeGrafter"/>
</dbReference>
<dbReference type="SUPFAM" id="SSF82714">
    <property type="entry name" value="Multidrug efflux transporter AcrB TolC docking domain, DN and DC subdomains"/>
    <property type="match status" value="2"/>
</dbReference>
<dbReference type="Pfam" id="PF00873">
    <property type="entry name" value="ACR_tran"/>
    <property type="match status" value="1"/>
</dbReference>
<keyword evidence="1" id="KW-0472">Membrane</keyword>
<name>A0A7V5RPC0_CALAY</name>
<feature type="transmembrane region" description="Helical" evidence="1">
    <location>
        <begin position="855"/>
        <end position="874"/>
    </location>
</feature>
<evidence type="ECO:0000256" key="1">
    <source>
        <dbReference type="SAM" id="Phobius"/>
    </source>
</evidence>
<evidence type="ECO:0000313" key="2">
    <source>
        <dbReference type="EMBL" id="HHM01710.1"/>
    </source>
</evidence>
<reference evidence="2" key="1">
    <citation type="journal article" date="2020" name="mSystems">
        <title>Genome- and Community-Level Interaction Insights into Carbon Utilization and Element Cycling Functions of Hydrothermarchaeota in Hydrothermal Sediment.</title>
        <authorList>
            <person name="Zhou Z."/>
            <person name="Liu Y."/>
            <person name="Xu W."/>
            <person name="Pan J."/>
            <person name="Luo Z.H."/>
            <person name="Li M."/>
        </authorList>
    </citation>
    <scope>NUCLEOTIDE SEQUENCE [LARGE SCALE GENOMIC DNA]</scope>
    <source>
        <strain evidence="2">HyVt-460</strain>
    </source>
</reference>
<dbReference type="Gene3D" id="3.30.70.1440">
    <property type="entry name" value="Multidrug efflux transporter AcrB pore domain"/>
    <property type="match status" value="1"/>
</dbReference>
<gene>
    <name evidence="2" type="ORF">ENJ15_01760</name>
</gene>
<feature type="transmembrane region" description="Helical" evidence="1">
    <location>
        <begin position="386"/>
        <end position="408"/>
    </location>
</feature>
<feature type="transmembrane region" description="Helical" evidence="1">
    <location>
        <begin position="985"/>
        <end position="1007"/>
    </location>
</feature>
<dbReference type="InterPro" id="IPR027463">
    <property type="entry name" value="AcrB_DN_DC_subdom"/>
</dbReference>
<feature type="transmembrane region" description="Helical" evidence="1">
    <location>
        <begin position="956"/>
        <end position="979"/>
    </location>
</feature>
<feature type="transmembrane region" description="Helical" evidence="1">
    <location>
        <begin position="907"/>
        <end position="928"/>
    </location>
</feature>
<feature type="transmembrane region" description="Helical" evidence="1">
    <location>
        <begin position="341"/>
        <end position="374"/>
    </location>
</feature>
<feature type="transmembrane region" description="Helical" evidence="1">
    <location>
        <begin position="460"/>
        <end position="483"/>
    </location>
</feature>
<dbReference type="PANTHER" id="PTHR32063:SF0">
    <property type="entry name" value="SWARMING MOTILITY PROTEIN SWRC"/>
    <property type="match status" value="1"/>
</dbReference>
<accession>A0A7V5RPC0</accession>
<dbReference type="Gene3D" id="3.30.2090.10">
    <property type="entry name" value="Multidrug efflux transporter AcrB TolC docking domain, DN and DC subdomains"/>
    <property type="match status" value="2"/>
</dbReference>
<dbReference type="InterPro" id="IPR001036">
    <property type="entry name" value="Acrflvin-R"/>
</dbReference>
<proteinExistence type="predicted"/>
<dbReference type="Gene3D" id="3.30.70.1320">
    <property type="entry name" value="Multidrug efflux transporter AcrB pore domain like"/>
    <property type="match status" value="1"/>
</dbReference>
<dbReference type="GO" id="GO:0005886">
    <property type="term" value="C:plasma membrane"/>
    <property type="evidence" value="ECO:0007669"/>
    <property type="project" value="TreeGrafter"/>
</dbReference>
<dbReference type="AlphaFoldDB" id="A0A7V5RPC0"/>
<feature type="transmembrane region" description="Helical" evidence="1">
    <location>
        <begin position="881"/>
        <end position="901"/>
    </location>
</feature>
<organism evidence="2">
    <name type="scientific">Caldithrix abyssi</name>
    <dbReference type="NCBI Taxonomy" id="187145"/>
    <lineage>
        <taxon>Bacteria</taxon>
        <taxon>Pseudomonadati</taxon>
        <taxon>Calditrichota</taxon>
        <taxon>Calditrichia</taxon>
        <taxon>Calditrichales</taxon>
        <taxon>Calditrichaceae</taxon>
        <taxon>Caldithrix</taxon>
    </lineage>
</organism>
<sequence>MKLPRLAIENHQFTLVMVVLLTLAGLTSFMTMPRSEDPQVAPPATSIIVVYPGASPSDIEQLIVDPIEEAVNELDDIKKFNSESNDGMALINVEFTGDSDADEKYNDIVQKVGQVRNTLPRDIMSIDLIKWAISNTNILQLAISSDTASYPRLKQQAERLKKKLERIPGVKRAKIWAVPQQQVRVSLDMPKMAALKIPLRQVSGALQSANANIPGGSIDIGDRKFNIRTSGRFTSLEDIRNTIIHARMERPLRLRDIARVELAEEDQNYKARFNGRRSIFLTMNQKEGTNIFDVIDKAREEIGLFEKELPEDMRAFYIFDQSGSVARRLNVFFSNLAQGMLLVGFIIFLAFGFNISVLITLVIPLSIVIAIAFVDLSGYGLQQMSIVAMVIALGLLVDNAIVVTENIIRFQKTGLSRVQAAIQGVAQVGWAVVSSTVTTVLAFVPIIMMQDMTGEFIRSMPVTVVYILLASLLLALSLTPYLASRFLKKEPEKEPRWLMRVFNRFISGNYRQRLHFVLANPKKVLGLTIAVFILSLALFPLVGVSFFPKAEKNQFIININTPMGSALDYTDGIARQVETLLEKSAYIESYATNVGRGNPQIYYNVQPKNESSNHAQLFVQFTTEDKTIIAATLDSLRRQTAAIPGVRIDVKEFQQGPPVEAPIAIKILGDDMKRLSLIAHDVENMMRAGGGMINIENPLATSATDIHVRINREKAAISGIPLHEIDQTIRTALTGAEIAAYRDRKGEEYPLILRLPMADKMRIRDFNNIYLSTPAGEAVPLSQLARLEFKETPAVITHFKTQRNVTLKADAADGFSVDALTAALIRQLDSYDWPDGYGYYVGGELESRQESFGGMGKAALVALIAIFGVLVLQFRSFRQPLIVFSAIPLAITGSILALLLSGYSFSFTAFIGLTSLIGIVINNSIILVDYTNQLRAEGLTINEALIRAGETRFTPIILTTATTIGGLLPLTLGGGTLWAPMGWTIIGGLTLSTVLTLLIVPTLYTVFSKESEISAETRKV</sequence>
<dbReference type="Gene3D" id="3.30.70.1430">
    <property type="entry name" value="Multidrug efflux transporter AcrB pore domain"/>
    <property type="match status" value="2"/>
</dbReference>
<protein>
    <submittedName>
        <fullName evidence="2">Efflux RND transporter permease subunit</fullName>
    </submittedName>
</protein>
<feature type="transmembrane region" description="Helical" evidence="1">
    <location>
        <begin position="12"/>
        <end position="32"/>
    </location>
</feature>
<dbReference type="Proteomes" id="UP000885771">
    <property type="component" value="Unassembled WGS sequence"/>
</dbReference>
<dbReference type="SUPFAM" id="SSF82693">
    <property type="entry name" value="Multidrug efflux transporter AcrB pore domain, PN1, PN2, PC1 and PC2 subdomains"/>
    <property type="match status" value="3"/>
</dbReference>
<feature type="transmembrane region" description="Helical" evidence="1">
    <location>
        <begin position="428"/>
        <end position="448"/>
    </location>
</feature>
<dbReference type="EMBL" id="DRLI01000066">
    <property type="protein sequence ID" value="HHM01710.1"/>
    <property type="molecule type" value="Genomic_DNA"/>
</dbReference>
<dbReference type="SUPFAM" id="SSF82866">
    <property type="entry name" value="Multidrug efflux transporter AcrB transmembrane domain"/>
    <property type="match status" value="2"/>
</dbReference>
<comment type="caution">
    <text evidence="2">The sequence shown here is derived from an EMBL/GenBank/DDBJ whole genome shotgun (WGS) entry which is preliminary data.</text>
</comment>
<dbReference type="Gene3D" id="1.20.1640.10">
    <property type="entry name" value="Multidrug efflux transporter AcrB transmembrane domain"/>
    <property type="match status" value="2"/>
</dbReference>
<dbReference type="PRINTS" id="PR00702">
    <property type="entry name" value="ACRIFLAVINRP"/>
</dbReference>
<dbReference type="PANTHER" id="PTHR32063">
    <property type="match status" value="1"/>
</dbReference>
<feature type="transmembrane region" description="Helical" evidence="1">
    <location>
        <begin position="524"/>
        <end position="547"/>
    </location>
</feature>
<keyword evidence="1" id="KW-0812">Transmembrane</keyword>